<evidence type="ECO:0000313" key="1">
    <source>
        <dbReference type="EMBL" id="KAA2241523.1"/>
    </source>
</evidence>
<reference evidence="1 2" key="2">
    <citation type="submission" date="2019-09" db="EMBL/GenBank/DDBJ databases">
        <authorList>
            <person name="Jin C."/>
        </authorList>
    </citation>
    <scope>NUCLEOTIDE SEQUENCE [LARGE SCALE GENOMIC DNA]</scope>
    <source>
        <strain evidence="1 2">BN140078</strain>
    </source>
</reference>
<name>A0A5B2VP79_9BACT</name>
<accession>A0A5B2VP79</accession>
<comment type="caution">
    <text evidence="1">The sequence shown here is derived from an EMBL/GenBank/DDBJ whole genome shotgun (WGS) entry which is preliminary data.</text>
</comment>
<proteinExistence type="predicted"/>
<sequence length="107" mass="11981">MTPLHEILQLIEGTFNIGSRPIYNACGFYVTSYNNWRKGRSKTMNIHAHEAVKAIIGINLYKSQQEGKIIVINKDVFEAWYTTLPSAPSLASLDSSVFQIIPEHTAA</sequence>
<evidence type="ECO:0000313" key="2">
    <source>
        <dbReference type="Proteomes" id="UP000324611"/>
    </source>
</evidence>
<dbReference type="RefSeq" id="WP_149839037.1">
    <property type="nucleotide sequence ID" value="NZ_VUOC01000003.1"/>
</dbReference>
<gene>
    <name evidence="1" type="ORF">F0L74_16645</name>
</gene>
<dbReference type="Proteomes" id="UP000324611">
    <property type="component" value="Unassembled WGS sequence"/>
</dbReference>
<dbReference type="AlphaFoldDB" id="A0A5B2VP79"/>
<keyword evidence="2" id="KW-1185">Reference proteome</keyword>
<organism evidence="1 2">
    <name type="scientific">Chitinophaga agrisoli</name>
    <dbReference type="NCBI Taxonomy" id="2607653"/>
    <lineage>
        <taxon>Bacteria</taxon>
        <taxon>Pseudomonadati</taxon>
        <taxon>Bacteroidota</taxon>
        <taxon>Chitinophagia</taxon>
        <taxon>Chitinophagales</taxon>
        <taxon>Chitinophagaceae</taxon>
        <taxon>Chitinophaga</taxon>
    </lineage>
</organism>
<dbReference type="EMBL" id="VUOC01000003">
    <property type="protein sequence ID" value="KAA2241523.1"/>
    <property type="molecule type" value="Genomic_DNA"/>
</dbReference>
<protein>
    <submittedName>
        <fullName evidence="1">Uncharacterized protein</fullName>
    </submittedName>
</protein>
<reference evidence="1 2" key="1">
    <citation type="submission" date="2019-09" db="EMBL/GenBank/DDBJ databases">
        <title>Chitinophaga ginsengihumi sp. nov., isolated from soil of ginseng rhizosphere.</title>
        <authorList>
            <person name="Lee J."/>
        </authorList>
    </citation>
    <scope>NUCLEOTIDE SEQUENCE [LARGE SCALE GENOMIC DNA]</scope>
    <source>
        <strain evidence="1 2">BN140078</strain>
    </source>
</reference>